<dbReference type="Gene3D" id="3.60.21.10">
    <property type="match status" value="1"/>
</dbReference>
<reference evidence="2 3" key="1">
    <citation type="journal article" date="2010" name="Stand. Genomic Sci.">
        <title>Complete genome sequence of Rhizobium leguminosarum bv. trifolii strain WSM1325, an effective microsymbiont of annual Mediterranean clovers.</title>
        <authorList>
            <person name="Reeve W."/>
            <person name="O'Hara G."/>
            <person name="Chain P."/>
            <person name="Ardley J."/>
            <person name="Brau L."/>
            <person name="Nandesena K."/>
            <person name="Tiwari R."/>
            <person name="Copeland A."/>
            <person name="Nolan M."/>
            <person name="Han C."/>
            <person name="Brettin T."/>
            <person name="Land M."/>
            <person name="Ovchinikova G."/>
            <person name="Ivanova N."/>
            <person name="Mavromatis K."/>
            <person name="Markowitz V."/>
            <person name="Kyrpides N."/>
            <person name="Melino V."/>
            <person name="Denton M."/>
            <person name="Yates R."/>
            <person name="Howieson J."/>
        </authorList>
    </citation>
    <scope>NUCLEOTIDE SEQUENCE [LARGE SCALE GENOMIC DNA]</scope>
    <source>
        <strain evidence="2 3">WSM1325</strain>
    </source>
</reference>
<accession>C6AVQ9</accession>
<dbReference type="InterPro" id="IPR004843">
    <property type="entry name" value="Calcineurin-like_PHP"/>
</dbReference>
<dbReference type="KEGG" id="rlg:Rleg_1582"/>
<dbReference type="GO" id="GO:0005737">
    <property type="term" value="C:cytoplasm"/>
    <property type="evidence" value="ECO:0007669"/>
    <property type="project" value="TreeGrafter"/>
</dbReference>
<dbReference type="GO" id="GO:0110154">
    <property type="term" value="P:RNA decapping"/>
    <property type="evidence" value="ECO:0007669"/>
    <property type="project" value="TreeGrafter"/>
</dbReference>
<dbReference type="GO" id="GO:0008803">
    <property type="term" value="F:bis(5'-nucleosyl)-tetraphosphatase (symmetrical) activity"/>
    <property type="evidence" value="ECO:0007669"/>
    <property type="project" value="TreeGrafter"/>
</dbReference>
<dbReference type="Proteomes" id="UP000002256">
    <property type="component" value="Chromosome"/>
</dbReference>
<dbReference type="PANTHER" id="PTHR42850:SF4">
    <property type="entry name" value="ZINC-DEPENDENT ENDOPOLYPHOSPHATASE"/>
    <property type="match status" value="1"/>
</dbReference>
<dbReference type="EMBL" id="CP001622">
    <property type="protein sequence ID" value="ACS55870.1"/>
    <property type="molecule type" value="Genomic_DNA"/>
</dbReference>
<name>C6AVQ9_RHILS</name>
<dbReference type="Pfam" id="PF00149">
    <property type="entry name" value="Metallophos"/>
    <property type="match status" value="1"/>
</dbReference>
<dbReference type="SUPFAM" id="SSF56300">
    <property type="entry name" value="Metallo-dependent phosphatases"/>
    <property type="match status" value="1"/>
</dbReference>
<organism evidence="2 3">
    <name type="scientific">Rhizobium leguminosarum bv. trifolii (strain WSM1325)</name>
    <dbReference type="NCBI Taxonomy" id="395491"/>
    <lineage>
        <taxon>Bacteria</taxon>
        <taxon>Pseudomonadati</taxon>
        <taxon>Pseudomonadota</taxon>
        <taxon>Alphaproteobacteria</taxon>
        <taxon>Hyphomicrobiales</taxon>
        <taxon>Rhizobiaceae</taxon>
        <taxon>Rhizobium/Agrobacterium group</taxon>
        <taxon>Rhizobium</taxon>
    </lineage>
</organism>
<sequence>MKTYAIADVHGRADLLGALLGNIAAANAQSSTDYRIVFLGDIIDRGPDSKNAMDLVVAELARCADSRLILGNHEEFLLYFLDLPEKRDLVFDHWMRNGGLACAASYGLDTSRPYHDIREAHRDLFELLERHPEHLAVLRSAVPMVVDTGHIFVHAGLRPGIPLPDQTTKDLRTIRAPFLESDYDFDRVVVHGHTISKSGRPEIYSNRIALDCGAEHSGLLAAIEIAYGRPLRYFAAQKTDRLDVVEVEPVMFCTPRPHSLLDVPP</sequence>
<evidence type="ECO:0000313" key="3">
    <source>
        <dbReference type="Proteomes" id="UP000002256"/>
    </source>
</evidence>
<dbReference type="InterPro" id="IPR029052">
    <property type="entry name" value="Metallo-depent_PP-like"/>
</dbReference>
<dbReference type="PANTHER" id="PTHR42850">
    <property type="entry name" value="METALLOPHOSPHOESTERASE"/>
    <property type="match status" value="1"/>
</dbReference>
<feature type="domain" description="Calcineurin-like phosphoesterase" evidence="1">
    <location>
        <begin position="1"/>
        <end position="194"/>
    </location>
</feature>
<proteinExistence type="predicted"/>
<dbReference type="OrthoDB" id="9807890at2"/>
<evidence type="ECO:0000259" key="1">
    <source>
        <dbReference type="Pfam" id="PF00149"/>
    </source>
</evidence>
<dbReference type="GO" id="GO:0016791">
    <property type="term" value="F:phosphatase activity"/>
    <property type="evidence" value="ECO:0007669"/>
    <property type="project" value="TreeGrafter"/>
</dbReference>
<protein>
    <submittedName>
        <fullName evidence="2">Metallophosphoesterase</fullName>
    </submittedName>
</protein>
<dbReference type="HOGENOM" id="CLU_023125_4_1_5"/>
<evidence type="ECO:0000313" key="2">
    <source>
        <dbReference type="EMBL" id="ACS55870.1"/>
    </source>
</evidence>
<gene>
    <name evidence="2" type="ordered locus">Rleg_1582</name>
</gene>
<dbReference type="InterPro" id="IPR050126">
    <property type="entry name" value="Ap4A_hydrolase"/>
</dbReference>
<dbReference type="AlphaFoldDB" id="C6AVQ9"/>